<gene>
    <name evidence="6 7 8" type="primary">LOC110983483</name>
</gene>
<feature type="region of interest" description="Disordered" evidence="3">
    <location>
        <begin position="885"/>
        <end position="920"/>
    </location>
</feature>
<dbReference type="InterPro" id="IPR057748">
    <property type="entry name" value="NFRKB_WH_2"/>
</dbReference>
<evidence type="ECO:0000313" key="8">
    <source>
        <dbReference type="RefSeq" id="XP_022098462.1"/>
    </source>
</evidence>
<evidence type="ECO:0000256" key="2">
    <source>
        <dbReference type="ARBA" id="ARBA00023242"/>
    </source>
</evidence>
<dbReference type="CDD" id="cd21865">
    <property type="entry name" value="DEUBAD_NFRKB"/>
    <property type="match status" value="1"/>
</dbReference>
<evidence type="ECO:0000313" key="6">
    <source>
        <dbReference type="RefSeq" id="XP_022098459.1"/>
    </source>
</evidence>
<feature type="region of interest" description="Disordered" evidence="3">
    <location>
        <begin position="1059"/>
        <end position="1086"/>
    </location>
</feature>
<feature type="region of interest" description="Disordered" evidence="3">
    <location>
        <begin position="445"/>
        <end position="526"/>
    </location>
</feature>
<dbReference type="KEGG" id="aplc:110983483"/>
<dbReference type="Proteomes" id="UP000694845">
    <property type="component" value="Unplaced"/>
</dbReference>
<evidence type="ECO:0000256" key="3">
    <source>
        <dbReference type="SAM" id="MobiDB-lite"/>
    </source>
</evidence>
<feature type="region of interest" description="Disordered" evidence="3">
    <location>
        <begin position="1"/>
        <end position="21"/>
    </location>
</feature>
<dbReference type="GO" id="GO:0031011">
    <property type="term" value="C:Ino80 complex"/>
    <property type="evidence" value="ECO:0007669"/>
    <property type="project" value="InterPro"/>
</dbReference>
<feature type="region of interest" description="Disordered" evidence="3">
    <location>
        <begin position="41"/>
        <end position="139"/>
    </location>
</feature>
<protein>
    <submittedName>
        <fullName evidence="6 7">Nuclear factor related to kappa-B-binding protein-like</fullName>
    </submittedName>
</protein>
<dbReference type="InterPro" id="IPR038106">
    <property type="entry name" value="NFRKB_winged_sf"/>
</dbReference>
<evidence type="ECO:0000259" key="4">
    <source>
        <dbReference type="PROSITE" id="PS51916"/>
    </source>
</evidence>
<dbReference type="OrthoDB" id="70874at2759"/>
<dbReference type="InterPro" id="IPR025220">
    <property type="entry name" value="NFRKB_WH_1"/>
</dbReference>
<feature type="compositionally biased region" description="Polar residues" evidence="3">
    <location>
        <begin position="1072"/>
        <end position="1086"/>
    </location>
</feature>
<dbReference type="Pfam" id="PF25793">
    <property type="entry name" value="WHD_2nd_NFRKB"/>
    <property type="match status" value="1"/>
</dbReference>
<dbReference type="OMA" id="WLPIELI"/>
<accession>A0A8B7Z548</accession>
<dbReference type="PROSITE" id="PS51916">
    <property type="entry name" value="DEUBAD"/>
    <property type="match status" value="1"/>
</dbReference>
<reference evidence="6 7" key="1">
    <citation type="submission" date="2025-04" db="UniProtKB">
        <authorList>
            <consortium name="RefSeq"/>
        </authorList>
    </citation>
    <scope>IDENTIFICATION</scope>
</reference>
<feature type="region of interest" description="Disordered" evidence="3">
    <location>
        <begin position="1136"/>
        <end position="1158"/>
    </location>
</feature>
<evidence type="ECO:0000313" key="7">
    <source>
        <dbReference type="RefSeq" id="XP_022098461.1"/>
    </source>
</evidence>
<keyword evidence="2" id="KW-0539">Nucleus</keyword>
<dbReference type="CTD" id="4798"/>
<comment type="subcellular location">
    <subcellularLocation>
        <location evidence="1">Nucleus</location>
    </subcellularLocation>
</comment>
<evidence type="ECO:0000313" key="5">
    <source>
        <dbReference type="Proteomes" id="UP000694845"/>
    </source>
</evidence>
<dbReference type="GeneID" id="110983483"/>
<feature type="compositionally biased region" description="Polar residues" evidence="3">
    <location>
        <begin position="490"/>
        <end position="519"/>
    </location>
</feature>
<feature type="region of interest" description="Disordered" evidence="3">
    <location>
        <begin position="368"/>
        <end position="399"/>
    </location>
</feature>
<dbReference type="GO" id="GO:0002020">
    <property type="term" value="F:protease binding"/>
    <property type="evidence" value="ECO:0007669"/>
    <property type="project" value="TreeGrafter"/>
</dbReference>
<dbReference type="PANTHER" id="PTHR13052:SF3">
    <property type="entry name" value="NUCLEAR FACTOR RELATED TO KAPPA-B-BINDING PROTEIN"/>
    <property type="match status" value="1"/>
</dbReference>
<dbReference type="RefSeq" id="XP_022098459.1">
    <property type="nucleotide sequence ID" value="XM_022242767.1"/>
</dbReference>
<feature type="compositionally biased region" description="Polar residues" evidence="3">
    <location>
        <begin position="1431"/>
        <end position="1441"/>
    </location>
</feature>
<sequence>MATQDDLASSNPDANVRQDKDLVESAMTRQLSVSLGRRISLDDLNENSHNETVAVDSPQNGEVDVVTVDNSPGEGAPLTGRKILPVSPEMARPAPKHKRASSPARQHSPASASRSPRANWPSPRSSQSSPGRADAPTGNKNRRFEACILNKAKVWLPIELIEQPKIFHEVVSLETWNNVLTDEDRERLSKMLPDFPESDSQEKMETLRRLFAGENFKFGSPVKKLQKDLRAGYLYLEVFKHKRALRQAKYREYKHQQELRCHRMLKEVLISRQELLEAAQFTAPDEPFKVKRPRPMTVQKDLDEIVTKKYRKILKECRIECGELYTSDEDDDVFIAKDKTPTKKRPSAWYEAPSDIVLPRFTPRVQSTFDPKPISLQSGAGPDGSPNGDDVVIPPAAPDSPLQLTEASYMDMIDKHQRTRNAGMDHFELDTSNITLEEVMTRTFSTQNSPIVPSRDFRDKSMQLSQKRKAKIKDKLAKKRKKGRPPKATTPISVMSMESRTSVATTESSGSVSTNQEGPTVSMDVGKDEDVSSVQSSQKSVLYPNFFSFLRDTLKESPDSHMTLAELQARTEAWQGAPVSALNVWFTLMASWSQAVGSMLKFLIGELPSMPIKSPVVEYSDTTHTWGWIGDGRDSDEQLTILFKQWLTAVLEDKPTPPEVERQASPTVPSPIKVRTDYVVRPSTLEEKALFRAQEHERYEQPHKAYTYRMHGYKSVVGPVKGVYGKETSLNKAREHSLLVSDRPPYVTILSLVRDAVARLPNGEGTRAEVCELLKDSKFLADATDNQINTVVSGALDRLHYEKDPCVKYDGNRKLWIYLHRNRTEEEFERLHLEQAVSVKAKRSIQKQPKLMHKAKTVIKDMQLFHQAVRPPSVLSDTSNDSIISVGMGLETPSPSRSPGSSSISPHSFAKSPASSTTQSPIAGILAGKTGKRGSKVGATAQPQVLQRHLSSPAAISGSQALSPQVQALLTHAAMPSVLVPTSAASSEAGPYQSGNSLIKAQLLAPRGFVAQLTSQQLSTSVPKSSQAVRTITTATQMSAVPVPPLMVGQLLSHPDQAQHQSTEIPGRTGDMVSSTKPGLVPSTNQPITLTLTGANTVSDKSKTQPSSTIPAALAFHSKPGTLPVNVTLTLKGATEEKKAATGGGTSRGHGGKTKLPTVGGLLAGLGMPLEGVSTSRVGRKSSSKAKSPPRASVSKAAASQSSIQSPVSRKKSQPKAEAPAIDKVLTLQAVTSATLVPPQKPPLLASPMIVGSVAAGVHQPSASGLIFQPQVAATAKPSSTNSSKTATLTVTQASAIRTLTSLASQQTLQDKPHLDRSNIATSQQTHSEIPSIPMSLFMASSGPQGATMGQGVKSVSVVGSLHQGAIPLITNPLLSTGIPASLTPGKGVILQVPIGSKRVSAIPAAISKQKCTAPVILTSSTLTSSLMTPVVTQESTNASRDQTEPSTKKSEEVSTNQVAKDFSKTP</sequence>
<dbReference type="Gene3D" id="1.10.10.2430">
    <property type="entry name" value="NFRKB winged helix-like domain"/>
    <property type="match status" value="1"/>
</dbReference>
<feature type="compositionally biased region" description="Low complexity" evidence="3">
    <location>
        <begin position="893"/>
        <end position="908"/>
    </location>
</feature>
<dbReference type="RefSeq" id="XP_022098461.1">
    <property type="nucleotide sequence ID" value="XM_022242769.1"/>
</dbReference>
<feature type="compositionally biased region" description="Low complexity" evidence="3">
    <location>
        <begin position="101"/>
        <end position="130"/>
    </location>
</feature>
<feature type="compositionally biased region" description="Low complexity" evidence="3">
    <location>
        <begin position="1185"/>
        <end position="1208"/>
    </location>
</feature>
<evidence type="ECO:0000256" key="1">
    <source>
        <dbReference type="ARBA" id="ARBA00004123"/>
    </source>
</evidence>
<proteinExistence type="predicted"/>
<organism evidence="5 7">
    <name type="scientific">Acanthaster planci</name>
    <name type="common">Crown-of-thorns starfish</name>
    <dbReference type="NCBI Taxonomy" id="133434"/>
    <lineage>
        <taxon>Eukaryota</taxon>
        <taxon>Metazoa</taxon>
        <taxon>Echinodermata</taxon>
        <taxon>Eleutherozoa</taxon>
        <taxon>Asterozoa</taxon>
        <taxon>Asteroidea</taxon>
        <taxon>Valvatacea</taxon>
        <taxon>Valvatida</taxon>
        <taxon>Acanthasteridae</taxon>
        <taxon>Acanthaster</taxon>
    </lineage>
</organism>
<feature type="compositionally biased region" description="Basic residues" evidence="3">
    <location>
        <begin position="466"/>
        <end position="485"/>
    </location>
</feature>
<feature type="region of interest" description="Disordered" evidence="3">
    <location>
        <begin position="1429"/>
        <end position="1467"/>
    </location>
</feature>
<dbReference type="Pfam" id="PF14465">
    <property type="entry name" value="WHD_1st_NFRKB"/>
    <property type="match status" value="1"/>
</dbReference>
<feature type="compositionally biased region" description="Polar residues" evidence="3">
    <location>
        <begin position="1"/>
        <end position="13"/>
    </location>
</feature>
<name>A0A8B7Z548_ACAPL</name>
<dbReference type="RefSeq" id="XP_022098462.1">
    <property type="nucleotide sequence ID" value="XM_022242770.1"/>
</dbReference>
<dbReference type="PANTHER" id="PTHR13052">
    <property type="entry name" value="NFRKB-RELATED"/>
    <property type="match status" value="1"/>
</dbReference>
<dbReference type="InterPro" id="IPR024867">
    <property type="entry name" value="NFRKB"/>
</dbReference>
<dbReference type="InterPro" id="IPR044867">
    <property type="entry name" value="DEUBAD_dom"/>
</dbReference>
<feature type="compositionally biased region" description="Basic and acidic residues" evidence="3">
    <location>
        <begin position="1442"/>
        <end position="1453"/>
    </location>
</feature>
<keyword evidence="5" id="KW-1185">Reference proteome</keyword>
<feature type="domain" description="DEUBAD" evidence="4">
    <location>
        <begin position="157"/>
        <end position="274"/>
    </location>
</feature>
<feature type="region of interest" description="Disordered" evidence="3">
    <location>
        <begin position="1173"/>
        <end position="1217"/>
    </location>
</feature>